<keyword evidence="1 4" id="KW-0963">Cytoplasm</keyword>
<dbReference type="Pfam" id="PF02599">
    <property type="entry name" value="CsrA"/>
    <property type="match status" value="1"/>
</dbReference>
<sequence length="79" mass="8975">MLILSRRPGESLHLGDHIKITVLSAKGQRVKLGIDVPDGMPVYREEIYDKIQEQNTMAAQALQEDLLAVTKLWKPKHNK</sequence>
<keyword evidence="3 4" id="KW-0694">RNA-binding</keyword>
<protein>
    <recommendedName>
        <fullName evidence="4">Translational regulator CsrA</fullName>
    </recommendedName>
</protein>
<dbReference type="NCBIfam" id="NF002469">
    <property type="entry name" value="PRK01712.1"/>
    <property type="match status" value="1"/>
</dbReference>
<dbReference type="Proteomes" id="UP000095200">
    <property type="component" value="Unassembled WGS sequence"/>
</dbReference>
<organism evidence="5 6">
    <name type="scientific">Desulfoplanes formicivorans</name>
    <dbReference type="NCBI Taxonomy" id="1592317"/>
    <lineage>
        <taxon>Bacteria</taxon>
        <taxon>Pseudomonadati</taxon>
        <taxon>Thermodesulfobacteriota</taxon>
        <taxon>Desulfovibrionia</taxon>
        <taxon>Desulfovibrionales</taxon>
        <taxon>Desulfoplanaceae</taxon>
        <taxon>Desulfoplanes</taxon>
    </lineage>
</organism>
<comment type="subunit">
    <text evidence="4">Homodimer; the beta-strands of each monomer intercalate to form a hydrophobic core, while the alpha-helices form wings that extend away from the core.</text>
</comment>
<dbReference type="GO" id="GO:0048027">
    <property type="term" value="F:mRNA 5'-UTR binding"/>
    <property type="evidence" value="ECO:0007669"/>
    <property type="project" value="UniProtKB-UniRule"/>
</dbReference>
<comment type="similarity">
    <text evidence="4">Belongs to the CsrA/RsmA family.</text>
</comment>
<dbReference type="GO" id="GO:0045947">
    <property type="term" value="P:negative regulation of translational initiation"/>
    <property type="evidence" value="ECO:0007669"/>
    <property type="project" value="UniProtKB-UniRule"/>
</dbReference>
<evidence type="ECO:0000256" key="4">
    <source>
        <dbReference type="HAMAP-Rule" id="MF_00167"/>
    </source>
</evidence>
<dbReference type="HAMAP" id="MF_00167">
    <property type="entry name" value="CsrA"/>
    <property type="match status" value="1"/>
</dbReference>
<accession>A0A194AKQ1</accession>
<evidence type="ECO:0000256" key="1">
    <source>
        <dbReference type="ARBA" id="ARBA00022490"/>
    </source>
</evidence>
<dbReference type="GO" id="GO:0044781">
    <property type="term" value="P:bacterial-type flagellum organization"/>
    <property type="evidence" value="ECO:0007669"/>
    <property type="project" value="UniProtKB-KW"/>
</dbReference>
<evidence type="ECO:0000313" key="6">
    <source>
        <dbReference type="Proteomes" id="UP000095200"/>
    </source>
</evidence>
<gene>
    <name evidence="4" type="primary">csrA</name>
    <name evidence="5" type="ORF">DPF_2356</name>
</gene>
<dbReference type="InterPro" id="IPR036107">
    <property type="entry name" value="CsrA_sf"/>
</dbReference>
<keyword evidence="4" id="KW-0678">Repressor</keyword>
<dbReference type="GO" id="GO:0006109">
    <property type="term" value="P:regulation of carbohydrate metabolic process"/>
    <property type="evidence" value="ECO:0007669"/>
    <property type="project" value="InterPro"/>
</dbReference>
<name>A0A194AKQ1_9BACT</name>
<evidence type="ECO:0000313" key="5">
    <source>
        <dbReference type="EMBL" id="GAU09626.1"/>
    </source>
</evidence>
<dbReference type="GO" id="GO:0006402">
    <property type="term" value="P:mRNA catabolic process"/>
    <property type="evidence" value="ECO:0007669"/>
    <property type="project" value="InterPro"/>
</dbReference>
<evidence type="ECO:0000256" key="3">
    <source>
        <dbReference type="ARBA" id="ARBA00022884"/>
    </source>
</evidence>
<keyword evidence="6" id="KW-1185">Reference proteome</keyword>
<dbReference type="RefSeq" id="WP_069859885.1">
    <property type="nucleotide sequence ID" value="NZ_BDFE01000020.1"/>
</dbReference>
<dbReference type="STRING" id="1592317.DPF_2356"/>
<dbReference type="GO" id="GO:0005829">
    <property type="term" value="C:cytosol"/>
    <property type="evidence" value="ECO:0007669"/>
    <property type="project" value="TreeGrafter"/>
</dbReference>
<dbReference type="Gene3D" id="2.60.40.4380">
    <property type="entry name" value="Translational regulator CsrA"/>
    <property type="match status" value="1"/>
</dbReference>
<dbReference type="GO" id="GO:1902208">
    <property type="term" value="P:regulation of bacterial-type flagellum assembly"/>
    <property type="evidence" value="ECO:0007669"/>
    <property type="project" value="UniProtKB-UniRule"/>
</dbReference>
<comment type="caution">
    <text evidence="5">The sequence shown here is derived from an EMBL/GenBank/DDBJ whole genome shotgun (WGS) entry which is preliminary data.</text>
</comment>
<comment type="subcellular location">
    <subcellularLocation>
        <location evidence="4">Cytoplasm</location>
    </subcellularLocation>
</comment>
<dbReference type="AlphaFoldDB" id="A0A194AKQ1"/>
<dbReference type="SUPFAM" id="SSF117130">
    <property type="entry name" value="CsrA-like"/>
    <property type="match status" value="1"/>
</dbReference>
<dbReference type="InterPro" id="IPR003751">
    <property type="entry name" value="CsrA"/>
</dbReference>
<evidence type="ECO:0000256" key="2">
    <source>
        <dbReference type="ARBA" id="ARBA00022845"/>
    </source>
</evidence>
<dbReference type="EMBL" id="BDFE01000020">
    <property type="protein sequence ID" value="GAU09626.1"/>
    <property type="molecule type" value="Genomic_DNA"/>
</dbReference>
<dbReference type="OrthoDB" id="9809061at2"/>
<reference evidence="6" key="1">
    <citation type="submission" date="2016-06" db="EMBL/GenBank/DDBJ databases">
        <title>Draft genome sequence of Desulfoplanes formicivorans strain Pf12B.</title>
        <authorList>
            <person name="Watanabe M."/>
            <person name="Kojima H."/>
            <person name="Fukui M."/>
        </authorList>
    </citation>
    <scope>NUCLEOTIDE SEQUENCE [LARGE SCALE GENOMIC DNA]</scope>
    <source>
        <strain evidence="6">Pf12B</strain>
    </source>
</reference>
<dbReference type="NCBIfam" id="TIGR00202">
    <property type="entry name" value="csrA"/>
    <property type="match status" value="1"/>
</dbReference>
<proteinExistence type="inferred from homology"/>
<keyword evidence="4" id="KW-1005">Bacterial flagellum biogenesis</keyword>
<dbReference type="PANTHER" id="PTHR34984:SF1">
    <property type="entry name" value="CARBON STORAGE REGULATOR"/>
    <property type="match status" value="1"/>
</dbReference>
<keyword evidence="2 4" id="KW-0810">Translation regulation</keyword>
<dbReference type="PANTHER" id="PTHR34984">
    <property type="entry name" value="CARBON STORAGE REGULATOR"/>
    <property type="match status" value="1"/>
</dbReference>
<comment type="function">
    <text evidence="4">A translational regulator that binds mRNA to regulate translation initiation and/or mRNA stability. Usually binds in the 5'-UTR at or near the Shine-Dalgarno sequence preventing ribosome-binding, thus repressing translation. Its main target seems to be the major flagellin gene, while its function is anatagonized by FliW.</text>
</comment>